<feature type="region of interest" description="Disordered" evidence="1">
    <location>
        <begin position="64"/>
        <end position="103"/>
    </location>
</feature>
<evidence type="ECO:0000256" key="1">
    <source>
        <dbReference type="SAM" id="MobiDB-lite"/>
    </source>
</evidence>
<gene>
    <name evidence="3" type="ORF">H9850_04530</name>
</gene>
<feature type="compositionally biased region" description="Low complexity" evidence="1">
    <location>
        <begin position="27"/>
        <end position="50"/>
    </location>
</feature>
<sequence>MCSQDHKPDSAVPTPLSDPIVSANSKDAVAGAGASTAASTSTNTAAATDVSGSAAAQTTANNTANANANAGSGQGTRPSSFQPAPNHNYQWQSQGSGSHQGNGQGAPYYGYQGYAQQGAAQGAAQGAYASAQAAQAAQAAQVAAVRAAMTTKSKYSETLGFHILMVAIISLLLLIPTIFFSLVLDDRKSNEYSAISSMVSAWGDEQILNDIELGISVEKFTSYERDADGNIISSNYISQRMLVTPVHASNDIIVDTEKRYRGNYEASLYSLIVTQQARFDLQQVIQTLTNLNGIESVDRGGVFLLFTVSDTKGINEVKQLVINNKSFTPEPADKYNGFMVRLSMADVSAILHGEELPQNRSDVFADVSDEELELEPVPALRNSFDAEKEAASYDESTVAVVGRNQLAETADHGFKGKDLGLGLKGETAPAGVMVVEATYLVRGSQKLTFNPLGQVSELAISGQGVVPSFAGDFLPREREVDSSKLTFSANYYQNNLSTGHSKIMEDDYSTDLKGFAIDLSDTSESYILIDRLTKYVLLVIAMTYVAVLAFEISAQRMVSLVQYVVIGAALILFYMVLLALSEHTSFTIAYLVAALLMSSMIALYLKAVLASKRDALCVFLLLLAIYAVLFAIVHIEAYALLVGTVLLVIMLGIIMFITRKLNAHGLSKILS</sequence>
<evidence type="ECO:0000256" key="2">
    <source>
        <dbReference type="SAM" id="Phobius"/>
    </source>
</evidence>
<reference evidence="3" key="1">
    <citation type="journal article" date="2021" name="PeerJ">
        <title>Extensive microbial diversity within the chicken gut microbiome revealed by metagenomics and culture.</title>
        <authorList>
            <person name="Gilroy R."/>
            <person name="Ravi A."/>
            <person name="Getino M."/>
            <person name="Pursley I."/>
            <person name="Horton D.L."/>
            <person name="Alikhan N.F."/>
            <person name="Baker D."/>
            <person name="Gharbi K."/>
            <person name="Hall N."/>
            <person name="Watson M."/>
            <person name="Adriaenssens E.M."/>
            <person name="Foster-Nyarko E."/>
            <person name="Jarju S."/>
            <person name="Secka A."/>
            <person name="Antonio M."/>
            <person name="Oren A."/>
            <person name="Chaudhuri R.R."/>
            <person name="La Ragione R."/>
            <person name="Hildebrand F."/>
            <person name="Pallen M.J."/>
        </authorList>
    </citation>
    <scope>NUCLEOTIDE SEQUENCE</scope>
    <source>
        <strain evidence="3">USASDec5-558</strain>
    </source>
</reference>
<dbReference type="Proteomes" id="UP000886829">
    <property type="component" value="Unassembled WGS sequence"/>
</dbReference>
<keyword evidence="2" id="KW-0812">Transmembrane</keyword>
<dbReference type="EMBL" id="DXEV01000088">
    <property type="protein sequence ID" value="HIX56722.1"/>
    <property type="molecule type" value="Genomic_DNA"/>
</dbReference>
<dbReference type="PANTHER" id="PTHR30092">
    <property type="entry name" value="INNER MEMBRANE PROTEIN CRED"/>
    <property type="match status" value="1"/>
</dbReference>
<feature type="transmembrane region" description="Helical" evidence="2">
    <location>
        <begin position="616"/>
        <end position="633"/>
    </location>
</feature>
<dbReference type="InterPro" id="IPR010364">
    <property type="entry name" value="Uncharacterised_IM_CreD"/>
</dbReference>
<keyword evidence="2" id="KW-0472">Membrane</keyword>
<accession>A0A9D2B080</accession>
<feature type="region of interest" description="Disordered" evidence="1">
    <location>
        <begin position="1"/>
        <end position="50"/>
    </location>
</feature>
<keyword evidence="2" id="KW-1133">Transmembrane helix</keyword>
<proteinExistence type="predicted"/>
<dbReference type="PANTHER" id="PTHR30092:SF0">
    <property type="entry name" value="INNER MEMBRANE PROTEIN CRED"/>
    <property type="match status" value="1"/>
</dbReference>
<protein>
    <submittedName>
        <fullName evidence="3">Inner membrane CreD family protein</fullName>
    </submittedName>
</protein>
<comment type="caution">
    <text evidence="3">The sequence shown here is derived from an EMBL/GenBank/DDBJ whole genome shotgun (WGS) entry which is preliminary data.</text>
</comment>
<feature type="transmembrane region" description="Helical" evidence="2">
    <location>
        <begin position="535"/>
        <end position="553"/>
    </location>
</feature>
<feature type="transmembrane region" description="Helical" evidence="2">
    <location>
        <begin position="586"/>
        <end position="604"/>
    </location>
</feature>
<dbReference type="GO" id="GO:0005886">
    <property type="term" value="C:plasma membrane"/>
    <property type="evidence" value="ECO:0007669"/>
    <property type="project" value="TreeGrafter"/>
</dbReference>
<feature type="transmembrane region" description="Helical" evidence="2">
    <location>
        <begin position="560"/>
        <end position="580"/>
    </location>
</feature>
<reference evidence="3" key="2">
    <citation type="submission" date="2021-04" db="EMBL/GenBank/DDBJ databases">
        <authorList>
            <person name="Gilroy R."/>
        </authorList>
    </citation>
    <scope>NUCLEOTIDE SEQUENCE</scope>
    <source>
        <strain evidence="3">USASDec5-558</strain>
    </source>
</reference>
<evidence type="ECO:0000313" key="3">
    <source>
        <dbReference type="EMBL" id="HIX56722.1"/>
    </source>
</evidence>
<feature type="transmembrane region" description="Helical" evidence="2">
    <location>
        <begin position="159"/>
        <end position="184"/>
    </location>
</feature>
<organism evidence="3 4">
    <name type="scientific">Candidatus Anaerobiospirillum pullistercoris</name>
    <dbReference type="NCBI Taxonomy" id="2838452"/>
    <lineage>
        <taxon>Bacteria</taxon>
        <taxon>Pseudomonadati</taxon>
        <taxon>Pseudomonadota</taxon>
        <taxon>Gammaproteobacteria</taxon>
        <taxon>Aeromonadales</taxon>
        <taxon>Succinivibrionaceae</taxon>
        <taxon>Anaerobiospirillum</taxon>
    </lineage>
</organism>
<evidence type="ECO:0000313" key="4">
    <source>
        <dbReference type="Proteomes" id="UP000886829"/>
    </source>
</evidence>
<dbReference type="Pfam" id="PF06123">
    <property type="entry name" value="CreD"/>
    <property type="match status" value="1"/>
</dbReference>
<feature type="compositionally biased region" description="Polar residues" evidence="1">
    <location>
        <begin position="77"/>
        <end position="89"/>
    </location>
</feature>
<feature type="transmembrane region" description="Helical" evidence="2">
    <location>
        <begin position="639"/>
        <end position="658"/>
    </location>
</feature>
<name>A0A9D2B080_9GAMM</name>
<dbReference type="AlphaFoldDB" id="A0A9D2B080"/>